<organism evidence="1 2">
    <name type="scientific">Saguinus oedipus</name>
    <name type="common">Cotton-top tamarin</name>
    <name type="synonym">Oedipomidas oedipus</name>
    <dbReference type="NCBI Taxonomy" id="9490"/>
    <lineage>
        <taxon>Eukaryota</taxon>
        <taxon>Metazoa</taxon>
        <taxon>Chordata</taxon>
        <taxon>Craniata</taxon>
        <taxon>Vertebrata</taxon>
        <taxon>Euteleostomi</taxon>
        <taxon>Mammalia</taxon>
        <taxon>Eutheria</taxon>
        <taxon>Euarchontoglires</taxon>
        <taxon>Primates</taxon>
        <taxon>Haplorrhini</taxon>
        <taxon>Platyrrhini</taxon>
        <taxon>Cebidae</taxon>
        <taxon>Callitrichinae</taxon>
        <taxon>Saguinus</taxon>
    </lineage>
</organism>
<dbReference type="Proteomes" id="UP001266305">
    <property type="component" value="Unassembled WGS sequence"/>
</dbReference>
<evidence type="ECO:0000313" key="1">
    <source>
        <dbReference type="EMBL" id="KAK2093106.1"/>
    </source>
</evidence>
<accession>A0ABQ9U7U0</accession>
<proteinExistence type="predicted"/>
<protein>
    <submittedName>
        <fullName evidence="1">Uncharacterized protein</fullName>
    </submittedName>
</protein>
<sequence>MTPVRIQHSLAGQTCTRPLIQTCGKRSPSSRWQMPDSACRRSLETTSAGGCCHPTPPDQRAALCPLSSPCNTPSGSSPFGDSWSWGAQLASLGGRGQGESPAWKVSLLRARELTPFSPTLPPATWPSRKLKSFPMCVSAKLEPEDDVEEGSGVSPGLYAALQHHRDSVWPENGVTEYGWETQPGLMGTQGTTLRCSTEVQARS</sequence>
<evidence type="ECO:0000313" key="2">
    <source>
        <dbReference type="Proteomes" id="UP001266305"/>
    </source>
</evidence>
<name>A0ABQ9U7U0_SAGOE</name>
<reference evidence="1 2" key="1">
    <citation type="submission" date="2023-05" db="EMBL/GenBank/DDBJ databases">
        <title>B98-5 Cell Line De Novo Hybrid Assembly: An Optical Mapping Approach.</title>
        <authorList>
            <person name="Kananen K."/>
            <person name="Auerbach J.A."/>
            <person name="Kautto E."/>
            <person name="Blachly J.S."/>
        </authorList>
    </citation>
    <scope>NUCLEOTIDE SEQUENCE [LARGE SCALE GENOMIC DNA]</scope>
    <source>
        <strain evidence="1">B95-8</strain>
        <tissue evidence="1">Cell line</tissue>
    </source>
</reference>
<gene>
    <name evidence="1" type="ORF">P7K49_029635</name>
</gene>
<dbReference type="EMBL" id="JASSZA010000015">
    <property type="protein sequence ID" value="KAK2093106.1"/>
    <property type="molecule type" value="Genomic_DNA"/>
</dbReference>
<keyword evidence="2" id="KW-1185">Reference proteome</keyword>
<comment type="caution">
    <text evidence="1">The sequence shown here is derived from an EMBL/GenBank/DDBJ whole genome shotgun (WGS) entry which is preliminary data.</text>
</comment>